<protein>
    <submittedName>
        <fullName evidence="18">TonB-dependent receptor</fullName>
    </submittedName>
</protein>
<evidence type="ECO:0000256" key="4">
    <source>
        <dbReference type="ARBA" id="ARBA00022496"/>
    </source>
</evidence>
<proteinExistence type="inferred from homology"/>
<evidence type="ECO:0000313" key="19">
    <source>
        <dbReference type="Proteomes" id="UP001449795"/>
    </source>
</evidence>
<dbReference type="EMBL" id="CP152276">
    <property type="protein sequence ID" value="XAE41890.1"/>
    <property type="molecule type" value="Genomic_DNA"/>
</dbReference>
<evidence type="ECO:0000256" key="5">
    <source>
        <dbReference type="ARBA" id="ARBA00022692"/>
    </source>
</evidence>
<dbReference type="SUPFAM" id="SSF56935">
    <property type="entry name" value="Porins"/>
    <property type="match status" value="1"/>
</dbReference>
<organism evidence="18 19">
    <name type="scientific">Nguyenibacter vanlangensis</name>
    <dbReference type="NCBI Taxonomy" id="1216886"/>
    <lineage>
        <taxon>Bacteria</taxon>
        <taxon>Pseudomonadati</taxon>
        <taxon>Pseudomonadota</taxon>
        <taxon>Alphaproteobacteria</taxon>
        <taxon>Acetobacterales</taxon>
        <taxon>Acetobacteraceae</taxon>
        <taxon>Nguyenibacter</taxon>
    </lineage>
</organism>
<evidence type="ECO:0000256" key="13">
    <source>
        <dbReference type="RuleBase" id="RU003357"/>
    </source>
</evidence>
<dbReference type="Gene3D" id="2.40.170.20">
    <property type="entry name" value="TonB-dependent receptor, beta-barrel domain"/>
    <property type="match status" value="1"/>
</dbReference>
<evidence type="ECO:0000256" key="2">
    <source>
        <dbReference type="ARBA" id="ARBA00022448"/>
    </source>
</evidence>
<comment type="subcellular location">
    <subcellularLocation>
        <location evidence="1 12">Cell outer membrane</location>
        <topology evidence="1 12">Multi-pass membrane protein</topology>
    </subcellularLocation>
</comment>
<feature type="chain" id="PRO_5045703225" evidence="15">
    <location>
        <begin position="38"/>
        <end position="821"/>
    </location>
</feature>
<evidence type="ECO:0000256" key="11">
    <source>
        <dbReference type="ARBA" id="ARBA00023237"/>
    </source>
</evidence>
<dbReference type="PANTHER" id="PTHR32552">
    <property type="entry name" value="FERRICHROME IRON RECEPTOR-RELATED"/>
    <property type="match status" value="1"/>
</dbReference>
<keyword evidence="3 12" id="KW-1134">Transmembrane beta strand</keyword>
<evidence type="ECO:0000256" key="15">
    <source>
        <dbReference type="SAM" id="SignalP"/>
    </source>
</evidence>
<feature type="region of interest" description="Disordered" evidence="14">
    <location>
        <begin position="46"/>
        <end position="82"/>
    </location>
</feature>
<name>A0ABZ3D2L9_9PROT</name>
<evidence type="ECO:0000259" key="16">
    <source>
        <dbReference type="Pfam" id="PF00593"/>
    </source>
</evidence>
<dbReference type="InterPro" id="IPR036942">
    <property type="entry name" value="Beta-barrel_TonB_sf"/>
</dbReference>
<evidence type="ECO:0000256" key="3">
    <source>
        <dbReference type="ARBA" id="ARBA00022452"/>
    </source>
</evidence>
<evidence type="ECO:0000256" key="1">
    <source>
        <dbReference type="ARBA" id="ARBA00004571"/>
    </source>
</evidence>
<comment type="similarity">
    <text evidence="12 13">Belongs to the TonB-dependent receptor family.</text>
</comment>
<reference evidence="18 19" key="1">
    <citation type="submission" date="2024-04" db="EMBL/GenBank/DDBJ databases">
        <title>Complete genome sequence of Nguyenibacter vanlangesis HBCM-1154, a strain capable of nitrogen fixation, IAA production, and phosphorus solubilization isolated from sugarcane soil.</title>
        <authorList>
            <person name="MY HANH P."/>
        </authorList>
    </citation>
    <scope>NUCLEOTIDE SEQUENCE [LARGE SCALE GENOMIC DNA]</scope>
    <source>
        <strain evidence="18 19">HBCM 1154</strain>
    </source>
</reference>
<evidence type="ECO:0000256" key="6">
    <source>
        <dbReference type="ARBA" id="ARBA00022729"/>
    </source>
</evidence>
<keyword evidence="5 12" id="KW-0812">Transmembrane</keyword>
<dbReference type="Pfam" id="PF07715">
    <property type="entry name" value="Plug"/>
    <property type="match status" value="1"/>
</dbReference>
<dbReference type="PANTHER" id="PTHR32552:SF89">
    <property type="entry name" value="CATECHOLATE SIDEROPHORE RECEPTOR FIU"/>
    <property type="match status" value="1"/>
</dbReference>
<gene>
    <name evidence="18" type="ORF">AAC691_16650</name>
</gene>
<feature type="signal peptide" evidence="15">
    <location>
        <begin position="1"/>
        <end position="37"/>
    </location>
</feature>
<keyword evidence="18" id="KW-0675">Receptor</keyword>
<keyword evidence="19" id="KW-1185">Reference proteome</keyword>
<dbReference type="InterPro" id="IPR012910">
    <property type="entry name" value="Plug_dom"/>
</dbReference>
<dbReference type="InterPro" id="IPR000531">
    <property type="entry name" value="Beta-barrel_TonB"/>
</dbReference>
<evidence type="ECO:0000313" key="18">
    <source>
        <dbReference type="EMBL" id="XAE41890.1"/>
    </source>
</evidence>
<feature type="domain" description="TonB-dependent receptor-like beta-barrel" evidence="16">
    <location>
        <begin position="333"/>
        <end position="782"/>
    </location>
</feature>
<dbReference type="Proteomes" id="UP001449795">
    <property type="component" value="Chromosome"/>
</dbReference>
<evidence type="ECO:0000256" key="7">
    <source>
        <dbReference type="ARBA" id="ARBA00023004"/>
    </source>
</evidence>
<keyword evidence="6 15" id="KW-0732">Signal</keyword>
<keyword evidence="4" id="KW-0410">Iron transport</keyword>
<sequence length="821" mass="89612">MMRFLTMSPARKTIPTSSRRLLAGGSLFLFTLSPLPAALSAAHAAQPASTPAPGSAAPHAHASAAHRRAAARPAARRAVPAATRAARNEDVSIVATRGVSHDTEQVVTRAAIERMVGGTNPLKSLAQLPGVSFSSSDALGLDTWGASIYLRGYFMDQLGVTLDGVPLNDQSYGSVNGLNILTAVIPDDLGRESVSQGAGAVNLPSNSNLGGTMQFFTDDPADHIGGKVSQGFGSYAMYRTYARFDSGRLNASGTKFFASYARDYEGKYQGGGSDFMQQADGKLVQPIGHDSSISAFFNWSDSAVWGYSDKSLEILNKLGWRVESFYPNYAAAYATAAGTYLPPGWDQITGQDPKTVAFYDAGQHTVDYLGGLNLDFALTDRLRWRTTFYGHSDTSYLTYGDPNTPSATGAPLSEEVWQPRQQRMGFDTALQYRLGNHTIETGVWYENNIQTSGQYWYNEPLLGQGAPVETVGPYDVYGPAFQQSYNFAWTTNTVQYHLMDTWRPLHNLTVHAGFKTLAVTTSGGSDYNNPDVTGVDSLPNGSLSTVGAFLPHVSANWRFLPGHELYFDLAENMRSYVVGASGAGGYSASPWSVQDQPTFKQLQHTLRPERDWVYLVGYRYTSKRIIASLDGYHSDISHKLISASVGTLNNPVASVIDTHSATMNGVDAGLTLVPVRGLSIFNTVSYNHATYGQNVLAGQQYYPLAGKKMVGYPEFMYKTSAIYTYGPAQVHFDANYYSKREFSYLNDTHIPGYWLANAGARYRFGSYGAMKNITVDFNVYNLFNAKYIAMMGENGFPMSGDYQSLERGAVREYFGTVTAQF</sequence>
<feature type="compositionally biased region" description="Low complexity" evidence="14">
    <location>
        <begin position="71"/>
        <end position="82"/>
    </location>
</feature>
<evidence type="ECO:0000256" key="10">
    <source>
        <dbReference type="ARBA" id="ARBA00023136"/>
    </source>
</evidence>
<keyword evidence="11 12" id="KW-0998">Cell outer membrane</keyword>
<dbReference type="PROSITE" id="PS52016">
    <property type="entry name" value="TONB_DEPENDENT_REC_3"/>
    <property type="match status" value="1"/>
</dbReference>
<dbReference type="InterPro" id="IPR037066">
    <property type="entry name" value="Plug_dom_sf"/>
</dbReference>
<dbReference type="InterPro" id="IPR039426">
    <property type="entry name" value="TonB-dep_rcpt-like"/>
</dbReference>
<dbReference type="RefSeq" id="WP_342627719.1">
    <property type="nucleotide sequence ID" value="NZ_CP152276.1"/>
</dbReference>
<evidence type="ECO:0000256" key="12">
    <source>
        <dbReference type="PROSITE-ProRule" id="PRU01360"/>
    </source>
</evidence>
<keyword evidence="10 12" id="KW-0472">Membrane</keyword>
<accession>A0ABZ3D2L9</accession>
<evidence type="ECO:0000256" key="9">
    <source>
        <dbReference type="ARBA" id="ARBA00023077"/>
    </source>
</evidence>
<evidence type="ECO:0000256" key="14">
    <source>
        <dbReference type="SAM" id="MobiDB-lite"/>
    </source>
</evidence>
<feature type="domain" description="TonB-dependent receptor plug" evidence="17">
    <location>
        <begin position="104"/>
        <end position="211"/>
    </location>
</feature>
<keyword evidence="7" id="KW-0408">Iron</keyword>
<keyword evidence="9 13" id="KW-0798">TonB box</keyword>
<keyword evidence="2 12" id="KW-0813">Transport</keyword>
<feature type="compositionally biased region" description="Low complexity" evidence="14">
    <location>
        <begin position="46"/>
        <end position="63"/>
    </location>
</feature>
<keyword evidence="8" id="KW-0406">Ion transport</keyword>
<evidence type="ECO:0000256" key="8">
    <source>
        <dbReference type="ARBA" id="ARBA00023065"/>
    </source>
</evidence>
<dbReference type="Gene3D" id="2.170.130.10">
    <property type="entry name" value="TonB-dependent receptor, plug domain"/>
    <property type="match status" value="1"/>
</dbReference>
<evidence type="ECO:0000259" key="17">
    <source>
        <dbReference type="Pfam" id="PF07715"/>
    </source>
</evidence>
<dbReference type="Pfam" id="PF00593">
    <property type="entry name" value="TonB_dep_Rec_b-barrel"/>
    <property type="match status" value="1"/>
</dbReference>